<dbReference type="InterPro" id="IPR013783">
    <property type="entry name" value="Ig-like_fold"/>
</dbReference>
<accession>A0ABN8NIY8</accession>
<dbReference type="Gene3D" id="2.60.40.10">
    <property type="entry name" value="Immunoglobulins"/>
    <property type="match status" value="2"/>
</dbReference>
<protein>
    <recommendedName>
        <fullName evidence="3">Ig-like domain-containing protein</fullName>
    </recommendedName>
</protein>
<dbReference type="Proteomes" id="UP001159405">
    <property type="component" value="Unassembled WGS sequence"/>
</dbReference>
<evidence type="ECO:0000313" key="5">
    <source>
        <dbReference type="Proteomes" id="UP001159405"/>
    </source>
</evidence>
<dbReference type="InterPro" id="IPR038648">
    <property type="entry name" value="PHR_sf"/>
</dbReference>
<dbReference type="PANTHER" id="PTHR10075">
    <property type="entry name" value="BASIGIN RELATED"/>
    <property type="match status" value="1"/>
</dbReference>
<dbReference type="InterPro" id="IPR013098">
    <property type="entry name" value="Ig_I-set"/>
</dbReference>
<evidence type="ECO:0000256" key="2">
    <source>
        <dbReference type="SAM" id="MobiDB-lite"/>
    </source>
</evidence>
<dbReference type="InterPro" id="IPR007110">
    <property type="entry name" value="Ig-like_dom"/>
</dbReference>
<dbReference type="InterPro" id="IPR008160">
    <property type="entry name" value="Collagen"/>
</dbReference>
<dbReference type="Gene3D" id="2.60.120.820">
    <property type="entry name" value="PHR domain"/>
    <property type="match status" value="1"/>
</dbReference>
<feature type="domain" description="Ig-like" evidence="3">
    <location>
        <begin position="257"/>
        <end position="341"/>
    </location>
</feature>
<dbReference type="InterPro" id="IPR003598">
    <property type="entry name" value="Ig_sub2"/>
</dbReference>
<name>A0ABN8NIY8_9CNID</name>
<dbReference type="Pfam" id="PF07679">
    <property type="entry name" value="I-set"/>
    <property type="match status" value="2"/>
</dbReference>
<dbReference type="SMART" id="SM00408">
    <property type="entry name" value="IGc2"/>
    <property type="match status" value="2"/>
</dbReference>
<dbReference type="PANTHER" id="PTHR10075:SF100">
    <property type="entry name" value="FASCICLIN-2"/>
    <property type="match status" value="1"/>
</dbReference>
<dbReference type="InterPro" id="IPR003599">
    <property type="entry name" value="Ig_sub"/>
</dbReference>
<evidence type="ECO:0000259" key="3">
    <source>
        <dbReference type="PROSITE" id="PS50835"/>
    </source>
</evidence>
<gene>
    <name evidence="4" type="ORF">PLOB_00019548</name>
</gene>
<feature type="region of interest" description="Disordered" evidence="2">
    <location>
        <begin position="139"/>
        <end position="252"/>
    </location>
</feature>
<feature type="domain" description="Ig-like" evidence="3">
    <location>
        <begin position="346"/>
        <end position="430"/>
    </location>
</feature>
<dbReference type="Pfam" id="PF01391">
    <property type="entry name" value="Collagen"/>
    <property type="match status" value="1"/>
</dbReference>
<organism evidence="4 5">
    <name type="scientific">Porites lobata</name>
    <dbReference type="NCBI Taxonomy" id="104759"/>
    <lineage>
        <taxon>Eukaryota</taxon>
        <taxon>Metazoa</taxon>
        <taxon>Cnidaria</taxon>
        <taxon>Anthozoa</taxon>
        <taxon>Hexacorallia</taxon>
        <taxon>Scleractinia</taxon>
        <taxon>Fungiina</taxon>
        <taxon>Poritidae</taxon>
        <taxon>Porites</taxon>
    </lineage>
</organism>
<dbReference type="InterPro" id="IPR036179">
    <property type="entry name" value="Ig-like_dom_sf"/>
</dbReference>
<evidence type="ECO:0000256" key="1">
    <source>
        <dbReference type="ARBA" id="ARBA00023319"/>
    </source>
</evidence>
<dbReference type="InterPro" id="IPR012983">
    <property type="entry name" value="PHR"/>
</dbReference>
<dbReference type="PROSITE" id="PS50835">
    <property type="entry name" value="IG_LIKE"/>
    <property type="match status" value="2"/>
</dbReference>
<dbReference type="SUPFAM" id="SSF48726">
    <property type="entry name" value="Immunoglobulin"/>
    <property type="match status" value="2"/>
</dbReference>
<dbReference type="Pfam" id="PF08005">
    <property type="entry name" value="PHR"/>
    <property type="match status" value="1"/>
</dbReference>
<comment type="caution">
    <text evidence="4">The sequence shown here is derived from an EMBL/GenBank/DDBJ whole genome shotgun (WGS) entry which is preliminary data.</text>
</comment>
<keyword evidence="1" id="KW-0393">Immunoglobulin domain</keyword>
<keyword evidence="5" id="KW-1185">Reference proteome</keyword>
<proteinExistence type="predicted"/>
<dbReference type="EMBL" id="CALNXK010000023">
    <property type="protein sequence ID" value="CAH3111250.1"/>
    <property type="molecule type" value="Genomic_DNA"/>
</dbReference>
<dbReference type="SMART" id="SM00409">
    <property type="entry name" value="IG"/>
    <property type="match status" value="2"/>
</dbReference>
<evidence type="ECO:0000313" key="4">
    <source>
        <dbReference type="EMBL" id="CAH3111250.1"/>
    </source>
</evidence>
<reference evidence="4 5" key="1">
    <citation type="submission" date="2022-05" db="EMBL/GenBank/DDBJ databases">
        <authorList>
            <consortium name="Genoscope - CEA"/>
            <person name="William W."/>
        </authorList>
    </citation>
    <scope>NUCLEOTIDE SEQUENCE [LARGE SCALE GENOMIC DNA]</scope>
</reference>
<sequence length="595" mass="64592">MNSSAAGTATGLKTSKSQRVREFLPSFRPSYLSIFLAFVSGVLWLKNEAVNDRLLLLEKQVTSLTDGYRVFPLTSTSEHIPPTNEAKEAKRHRVISDPLKTSSIKRSRRHALDNTTRIITSEDISVEIAFQLGKYCKSSERVCPAGPPGRPGPRGRRGSRGSRGPKGNKGNKGLQGSVGPPGVAGKTGIVGPVGPRGEKGDQGDTGSPGIIGIPGARGENGTVGPPGPGGEKGNKGEPGPKGVRGPPGKPGDMIALPNVTVTPMEVTVDEGDNITFQCLISGNPTPNIYWKFEGVRLLTGFKYSMDSGKLFINQANFYDTGEYSCVANSALGSDESVGNLTVRAAPIFVKRPPSLTMPFESTDFLEVCQAEGFPTPVSNWTRLLQAFPSARTEVSGEILTIRNLTTTDSGLYECEVTNNMGTKKTRMNLVVQTGVDCECWISRSTTPSVGYNYNWRRYQTSPADAFNFQTSSNVILRGYYLWNNRRLFPSNGFRIELYQGNTTIAAKNGTYDPSLYRAYTFPVFFPRVVHLEAGVNYTAVIKVQGSRSYQAENIAVNNNVCSGVNVAFEKSSLLYSGSYRYARQISGLIFLSLKC</sequence>